<evidence type="ECO:0000256" key="1">
    <source>
        <dbReference type="SAM" id="Phobius"/>
    </source>
</evidence>
<comment type="caution">
    <text evidence="2">The sequence shown here is derived from an EMBL/GenBank/DDBJ whole genome shotgun (WGS) entry which is preliminary data.</text>
</comment>
<dbReference type="EMBL" id="BAABUJ010000007">
    <property type="protein sequence ID" value="GAA5796990.1"/>
    <property type="molecule type" value="Genomic_DNA"/>
</dbReference>
<organism evidence="2 3">
    <name type="scientific">Helicostylum pulchrum</name>
    <dbReference type="NCBI Taxonomy" id="562976"/>
    <lineage>
        <taxon>Eukaryota</taxon>
        <taxon>Fungi</taxon>
        <taxon>Fungi incertae sedis</taxon>
        <taxon>Mucoromycota</taxon>
        <taxon>Mucoromycotina</taxon>
        <taxon>Mucoromycetes</taxon>
        <taxon>Mucorales</taxon>
        <taxon>Mucorineae</taxon>
        <taxon>Mucoraceae</taxon>
        <taxon>Helicostylum</taxon>
    </lineage>
</organism>
<reference evidence="2 3" key="1">
    <citation type="submission" date="2024-04" db="EMBL/GenBank/DDBJ databases">
        <title>genome sequences of Mucor flavus KT1a and Helicostylum pulchrum KT1b strains isolation_sourced from the surface of a dry-aged beef.</title>
        <authorList>
            <person name="Toyotome T."/>
            <person name="Hosono M."/>
            <person name="Torimaru M."/>
            <person name="Fukuda K."/>
            <person name="Mikami N."/>
        </authorList>
    </citation>
    <scope>NUCLEOTIDE SEQUENCE [LARGE SCALE GENOMIC DNA]</scope>
    <source>
        <strain evidence="2 3">KT1b</strain>
    </source>
</reference>
<gene>
    <name evidence="2" type="ORF">HPULCUR_002368</name>
</gene>
<proteinExistence type="predicted"/>
<evidence type="ECO:0000313" key="2">
    <source>
        <dbReference type="EMBL" id="GAA5796990.1"/>
    </source>
</evidence>
<sequence>MNFFNRQDPGRNLNLRSHNLLLRISNGPEWIRQPRAHAIIDELTRNDFFQDEIVHAASNIRLAYWSKILRMIEISLYVFAILGLLYFYNFVVTDLETFYYITNRL</sequence>
<keyword evidence="1" id="KW-0812">Transmembrane</keyword>
<keyword evidence="1" id="KW-0472">Membrane</keyword>
<name>A0ABP9XRJ5_9FUNG</name>
<keyword evidence="3" id="KW-1185">Reference proteome</keyword>
<keyword evidence="1" id="KW-1133">Transmembrane helix</keyword>
<accession>A0ABP9XRJ5</accession>
<evidence type="ECO:0000313" key="3">
    <source>
        <dbReference type="Proteomes" id="UP001476247"/>
    </source>
</evidence>
<protein>
    <submittedName>
        <fullName evidence="2">Uncharacterized protein</fullName>
    </submittedName>
</protein>
<dbReference type="Proteomes" id="UP001476247">
    <property type="component" value="Unassembled WGS sequence"/>
</dbReference>
<feature type="transmembrane region" description="Helical" evidence="1">
    <location>
        <begin position="68"/>
        <end position="88"/>
    </location>
</feature>